<dbReference type="PROSITE" id="PS51465">
    <property type="entry name" value="KAZAL_2"/>
    <property type="match status" value="1"/>
</dbReference>
<dbReference type="EMBL" id="AGBW02008560">
    <property type="protein sequence ID" value="OWR53033.1"/>
    <property type="molecule type" value="Genomic_DNA"/>
</dbReference>
<comment type="caution">
    <text evidence="2">The sequence shown here is derived from an EMBL/GenBank/DDBJ whole genome shotgun (WGS) entry which is preliminary data.</text>
</comment>
<sequence>MYQLMVPYIIPNKTRPKDLDQMNTCECPRVYWPACATDNITYVNVCILLCLNKTLRRYGPCITYRRNFNKKIRVYVPSIWKVRRKRVRI</sequence>
<dbReference type="Gene3D" id="3.30.60.30">
    <property type="match status" value="1"/>
</dbReference>
<reference evidence="2 3" key="1">
    <citation type="journal article" date="2011" name="Cell">
        <title>The monarch butterfly genome yields insights into long-distance migration.</title>
        <authorList>
            <person name="Zhan S."/>
            <person name="Merlin C."/>
            <person name="Boore J.L."/>
            <person name="Reppert S.M."/>
        </authorList>
    </citation>
    <scope>NUCLEOTIDE SEQUENCE [LARGE SCALE GENOMIC DNA]</scope>
    <source>
        <strain evidence="2">F-2</strain>
    </source>
</reference>
<dbReference type="Proteomes" id="UP000007151">
    <property type="component" value="Unassembled WGS sequence"/>
</dbReference>
<dbReference type="SMART" id="SM00280">
    <property type="entry name" value="KAZAL"/>
    <property type="match status" value="1"/>
</dbReference>
<evidence type="ECO:0000313" key="2">
    <source>
        <dbReference type="EMBL" id="OWR53033.1"/>
    </source>
</evidence>
<feature type="domain" description="Kazal-like" evidence="1">
    <location>
        <begin position="19"/>
        <end position="63"/>
    </location>
</feature>
<dbReference type="InterPro" id="IPR002350">
    <property type="entry name" value="Kazal_dom"/>
</dbReference>
<protein>
    <recommendedName>
        <fullName evidence="1">Kazal-like domain-containing protein</fullName>
    </recommendedName>
</protein>
<dbReference type="KEGG" id="dpl:KGM_208164"/>
<dbReference type="InterPro" id="IPR036058">
    <property type="entry name" value="Kazal_dom_sf"/>
</dbReference>
<dbReference type="InParanoid" id="A0A212FH46"/>
<dbReference type="SUPFAM" id="SSF100895">
    <property type="entry name" value="Kazal-type serine protease inhibitors"/>
    <property type="match status" value="1"/>
</dbReference>
<name>A0A212FH46_DANPL</name>
<evidence type="ECO:0000313" key="3">
    <source>
        <dbReference type="Proteomes" id="UP000007151"/>
    </source>
</evidence>
<dbReference type="PROSITE" id="PS00282">
    <property type="entry name" value="KAZAL_1"/>
    <property type="match status" value="1"/>
</dbReference>
<organism evidence="2 3">
    <name type="scientific">Danaus plexippus plexippus</name>
    <dbReference type="NCBI Taxonomy" id="278856"/>
    <lineage>
        <taxon>Eukaryota</taxon>
        <taxon>Metazoa</taxon>
        <taxon>Ecdysozoa</taxon>
        <taxon>Arthropoda</taxon>
        <taxon>Hexapoda</taxon>
        <taxon>Insecta</taxon>
        <taxon>Pterygota</taxon>
        <taxon>Neoptera</taxon>
        <taxon>Endopterygota</taxon>
        <taxon>Lepidoptera</taxon>
        <taxon>Glossata</taxon>
        <taxon>Ditrysia</taxon>
        <taxon>Papilionoidea</taxon>
        <taxon>Nymphalidae</taxon>
        <taxon>Danainae</taxon>
        <taxon>Danaini</taxon>
        <taxon>Danaina</taxon>
        <taxon>Danaus</taxon>
        <taxon>Danaus</taxon>
    </lineage>
</organism>
<keyword evidence="3" id="KW-1185">Reference proteome</keyword>
<evidence type="ECO:0000259" key="1">
    <source>
        <dbReference type="PROSITE" id="PS51465"/>
    </source>
</evidence>
<proteinExistence type="predicted"/>
<dbReference type="CDD" id="cd00104">
    <property type="entry name" value="KAZAL_FS"/>
    <property type="match status" value="1"/>
</dbReference>
<dbReference type="eggNOG" id="ENOG502T7MU">
    <property type="taxonomic scope" value="Eukaryota"/>
</dbReference>
<accession>A0A212FH46</accession>
<dbReference type="Pfam" id="PF00050">
    <property type="entry name" value="Kazal_1"/>
    <property type="match status" value="1"/>
</dbReference>
<dbReference type="AlphaFoldDB" id="A0A212FH46"/>
<gene>
    <name evidence="2" type="ORF">KGM_208164</name>
</gene>